<organism evidence="1 2">
    <name type="scientific">Trichonephila clavata</name>
    <name type="common">Joro spider</name>
    <name type="synonym">Nephila clavata</name>
    <dbReference type="NCBI Taxonomy" id="2740835"/>
    <lineage>
        <taxon>Eukaryota</taxon>
        <taxon>Metazoa</taxon>
        <taxon>Ecdysozoa</taxon>
        <taxon>Arthropoda</taxon>
        <taxon>Chelicerata</taxon>
        <taxon>Arachnida</taxon>
        <taxon>Araneae</taxon>
        <taxon>Araneomorphae</taxon>
        <taxon>Entelegynae</taxon>
        <taxon>Araneoidea</taxon>
        <taxon>Nephilidae</taxon>
        <taxon>Trichonephila</taxon>
    </lineage>
</organism>
<protein>
    <submittedName>
        <fullName evidence="1">PC4 domain-containing protein</fullName>
    </submittedName>
</protein>
<comment type="caution">
    <text evidence="1">The sequence shown here is derived from an EMBL/GenBank/DDBJ whole genome shotgun (WGS) entry which is preliminary data.</text>
</comment>
<evidence type="ECO:0000313" key="1">
    <source>
        <dbReference type="EMBL" id="GFR32083.1"/>
    </source>
</evidence>
<dbReference type="EMBL" id="BMAO01019676">
    <property type="protein sequence ID" value="GFR32083.1"/>
    <property type="molecule type" value="Genomic_DNA"/>
</dbReference>
<accession>A0A8X6HYJ7</accession>
<reference evidence="1" key="1">
    <citation type="submission" date="2020-07" db="EMBL/GenBank/DDBJ databases">
        <title>Multicomponent nature underlies the extraordinary mechanical properties of spider dragline silk.</title>
        <authorList>
            <person name="Kono N."/>
            <person name="Nakamura H."/>
            <person name="Mori M."/>
            <person name="Yoshida Y."/>
            <person name="Ohtoshi R."/>
            <person name="Malay A.D."/>
            <person name="Moran D.A.P."/>
            <person name="Tomita M."/>
            <person name="Numata K."/>
            <person name="Arakawa K."/>
        </authorList>
    </citation>
    <scope>NUCLEOTIDE SEQUENCE</scope>
</reference>
<dbReference type="InterPro" id="IPR009044">
    <property type="entry name" value="ssDNA-bd_transcriptional_reg"/>
</dbReference>
<dbReference type="AlphaFoldDB" id="A0A8X6HYJ7"/>
<sequence>MKRMANPPNMSAKSVCFNKDAKLDSFFSDSAVPPHHFHLGQDIYAAVTYFASSVQVHLQQYGRDENNQLYPTKKGVCMSPVLWQSLANRIELINVPSSSTEETYVLKGALMISTVFIEDVSHITCQRYFKQKDFSRKFIPGTCVMKENSWLELAQIRKRITESAMSTVFDCIFRKLLLMKFRKSHQMLL</sequence>
<dbReference type="GO" id="GO:0006355">
    <property type="term" value="P:regulation of DNA-templated transcription"/>
    <property type="evidence" value="ECO:0007669"/>
    <property type="project" value="InterPro"/>
</dbReference>
<name>A0A8X6HYJ7_TRICU</name>
<dbReference type="GO" id="GO:0003677">
    <property type="term" value="F:DNA binding"/>
    <property type="evidence" value="ECO:0007669"/>
    <property type="project" value="InterPro"/>
</dbReference>
<keyword evidence="2" id="KW-1185">Reference proteome</keyword>
<dbReference type="Gene3D" id="2.30.31.10">
    <property type="entry name" value="Transcriptional Coactivator Pc4, Chain A"/>
    <property type="match status" value="1"/>
</dbReference>
<dbReference type="OrthoDB" id="2505440at2759"/>
<gene>
    <name evidence="1" type="primary">AVEN_149567_1</name>
    <name evidence="1" type="ORF">TNCT_185861</name>
</gene>
<proteinExistence type="predicted"/>
<evidence type="ECO:0000313" key="2">
    <source>
        <dbReference type="Proteomes" id="UP000887116"/>
    </source>
</evidence>
<dbReference type="SUPFAM" id="SSF54447">
    <property type="entry name" value="ssDNA-binding transcriptional regulator domain"/>
    <property type="match status" value="1"/>
</dbReference>
<dbReference type="Proteomes" id="UP000887116">
    <property type="component" value="Unassembled WGS sequence"/>
</dbReference>